<keyword evidence="2" id="KW-1185">Reference proteome</keyword>
<gene>
    <name evidence="1" type="ORF">SSLN_LOCUS1489</name>
</gene>
<proteinExistence type="predicted"/>
<protein>
    <submittedName>
        <fullName evidence="1 3">Uncharacterized protein</fullName>
    </submittedName>
</protein>
<evidence type="ECO:0000313" key="3">
    <source>
        <dbReference type="WBParaSite" id="SSLN_0000154601-mRNA-1"/>
    </source>
</evidence>
<reference evidence="3" key="1">
    <citation type="submission" date="2016-06" db="UniProtKB">
        <authorList>
            <consortium name="WormBaseParasite"/>
        </authorList>
    </citation>
    <scope>IDENTIFICATION</scope>
</reference>
<sequence>MAFLKKLNIDFSKRDPHMPAPPSSEDAINFKTSLTIGQAGPTSISPAWPPLAQVARRGYEGARRGKVDGVARSGPLTGKICAAGPHDFLAVAAPFPLYRTPTANSIPHHNRPLLISP</sequence>
<dbReference type="AlphaFoldDB" id="A0A183SB92"/>
<name>A0A183SB92_SCHSO</name>
<evidence type="ECO:0000313" key="1">
    <source>
        <dbReference type="EMBL" id="VDL87874.1"/>
    </source>
</evidence>
<evidence type="ECO:0000313" key="2">
    <source>
        <dbReference type="Proteomes" id="UP000275846"/>
    </source>
</evidence>
<accession>A0A183SB92</accession>
<dbReference type="Proteomes" id="UP000275846">
    <property type="component" value="Unassembled WGS sequence"/>
</dbReference>
<dbReference type="WBParaSite" id="SSLN_0000154601-mRNA-1">
    <property type="protein sequence ID" value="SSLN_0000154601-mRNA-1"/>
    <property type="gene ID" value="SSLN_0000154601"/>
</dbReference>
<organism evidence="3">
    <name type="scientific">Schistocephalus solidus</name>
    <name type="common">Tapeworm</name>
    <dbReference type="NCBI Taxonomy" id="70667"/>
    <lineage>
        <taxon>Eukaryota</taxon>
        <taxon>Metazoa</taxon>
        <taxon>Spiralia</taxon>
        <taxon>Lophotrochozoa</taxon>
        <taxon>Platyhelminthes</taxon>
        <taxon>Cestoda</taxon>
        <taxon>Eucestoda</taxon>
        <taxon>Diphyllobothriidea</taxon>
        <taxon>Diphyllobothriidae</taxon>
        <taxon>Schistocephalus</taxon>
    </lineage>
</organism>
<reference evidence="1 2" key="2">
    <citation type="submission" date="2018-11" db="EMBL/GenBank/DDBJ databases">
        <authorList>
            <consortium name="Pathogen Informatics"/>
        </authorList>
    </citation>
    <scope>NUCLEOTIDE SEQUENCE [LARGE SCALE GENOMIC DNA]</scope>
    <source>
        <strain evidence="1 2">NST_G2</strain>
    </source>
</reference>
<dbReference type="EMBL" id="UYSU01003397">
    <property type="protein sequence ID" value="VDL87874.1"/>
    <property type="molecule type" value="Genomic_DNA"/>
</dbReference>